<dbReference type="Proteomes" id="UP000831537">
    <property type="component" value="Chromosome"/>
</dbReference>
<feature type="transmembrane region" description="Helical" evidence="1">
    <location>
        <begin position="103"/>
        <end position="128"/>
    </location>
</feature>
<feature type="transmembrane region" description="Helical" evidence="1">
    <location>
        <begin position="7"/>
        <end position="26"/>
    </location>
</feature>
<evidence type="ECO:0000313" key="2">
    <source>
        <dbReference type="EMBL" id="UOQ85145.1"/>
    </source>
</evidence>
<feature type="transmembrane region" description="Helical" evidence="1">
    <location>
        <begin position="168"/>
        <end position="188"/>
    </location>
</feature>
<proteinExistence type="predicted"/>
<feature type="transmembrane region" description="Helical" evidence="1">
    <location>
        <begin position="32"/>
        <end position="50"/>
    </location>
</feature>
<feature type="transmembrane region" description="Helical" evidence="1">
    <location>
        <begin position="140"/>
        <end position="162"/>
    </location>
</feature>
<organism evidence="2 3">
    <name type="scientific">Gracilibacillus salinarum</name>
    <dbReference type="NCBI Taxonomy" id="2932255"/>
    <lineage>
        <taxon>Bacteria</taxon>
        <taxon>Bacillati</taxon>
        <taxon>Bacillota</taxon>
        <taxon>Bacilli</taxon>
        <taxon>Bacillales</taxon>
        <taxon>Bacillaceae</taxon>
        <taxon>Gracilibacillus</taxon>
    </lineage>
</organism>
<protein>
    <submittedName>
        <fullName evidence="2">DUF624 domain-containing protein</fullName>
    </submittedName>
</protein>
<gene>
    <name evidence="2" type="ORF">MUN87_21280</name>
</gene>
<evidence type="ECO:0000313" key="3">
    <source>
        <dbReference type="Proteomes" id="UP000831537"/>
    </source>
</evidence>
<evidence type="ECO:0000256" key="1">
    <source>
        <dbReference type="SAM" id="Phobius"/>
    </source>
</evidence>
<sequence length="210" mass="23936">MNQSEPIFFRVLNVIAAFITLQLFWFFFSLGIITIIPATIAMYAVVLEWSKNGIELGICKTFFHSFKYYFRRTLFLGLYVGGITVILALNASILPALTGSHQLFMQAVWLFAASIFLFILLSIMPLVVTSHLKGLKLWKHAWIATFTILPDILLVGSIAVVFATVSLYFPVAAVALISLFAFIHMNIWQRAVKKLPQDFLDQCLLKYRYR</sequence>
<dbReference type="EMBL" id="CP095071">
    <property type="protein sequence ID" value="UOQ85145.1"/>
    <property type="molecule type" value="Genomic_DNA"/>
</dbReference>
<name>A0ABY4GMG3_9BACI</name>
<dbReference type="InterPro" id="IPR006938">
    <property type="entry name" value="DUF624"/>
</dbReference>
<keyword evidence="1" id="KW-1133">Transmembrane helix</keyword>
<accession>A0ABY4GMG3</accession>
<reference evidence="2 3" key="1">
    <citation type="submission" date="2022-04" db="EMBL/GenBank/DDBJ databases">
        <title>Gracilibacillus sp. isolated from saltern.</title>
        <authorList>
            <person name="Won M."/>
            <person name="Lee C.-M."/>
            <person name="Woen H.-Y."/>
            <person name="Kwon S.-W."/>
        </authorList>
    </citation>
    <scope>NUCLEOTIDE SEQUENCE [LARGE SCALE GENOMIC DNA]</scope>
    <source>
        <strain evidence="2 3">SSPM10-3</strain>
    </source>
</reference>
<feature type="transmembrane region" description="Helical" evidence="1">
    <location>
        <begin position="74"/>
        <end position="97"/>
    </location>
</feature>
<dbReference type="RefSeq" id="WP_244743851.1">
    <property type="nucleotide sequence ID" value="NZ_CP095071.1"/>
</dbReference>
<keyword evidence="1" id="KW-0812">Transmembrane</keyword>
<keyword evidence="1" id="KW-0472">Membrane</keyword>
<keyword evidence="3" id="KW-1185">Reference proteome</keyword>
<dbReference type="Pfam" id="PF04854">
    <property type="entry name" value="DUF624"/>
    <property type="match status" value="1"/>
</dbReference>